<sequence>MLDISLGSALLAGLLSFISPCVLPIVPPYFAWMAGVSFDDLRDGRTERSQLRLAAIAIAFVLGFTTVFVAFGATASLIGKTVAQYFDTLSVIAGLIIIVMGLHFLGLFRIEFLYRQLRMNVDRKPAGLLGAYIVGLAFAFGWTPCVGPILAAILLIASSAGSAMHGALLLTAYSLGIGIPFILAAIFMGRFMHLFSRFKMHLDKVEKIAGGLLVLTGILFVTGKMSEISNLLIKMFPAFQTLG</sequence>
<feature type="transmembrane region" description="Helical" evidence="7">
    <location>
        <begin position="129"/>
        <end position="157"/>
    </location>
</feature>
<evidence type="ECO:0000256" key="1">
    <source>
        <dbReference type="ARBA" id="ARBA00004141"/>
    </source>
</evidence>
<evidence type="ECO:0000256" key="7">
    <source>
        <dbReference type="SAM" id="Phobius"/>
    </source>
</evidence>
<evidence type="ECO:0000256" key="3">
    <source>
        <dbReference type="ARBA" id="ARBA00022692"/>
    </source>
</evidence>
<feature type="transmembrane region" description="Helical" evidence="7">
    <location>
        <begin position="6"/>
        <end position="32"/>
    </location>
</feature>
<evidence type="ECO:0000313" key="9">
    <source>
        <dbReference type="EMBL" id="SUU85635.1"/>
    </source>
</evidence>
<dbReference type="GO" id="GO:0047134">
    <property type="term" value="F:protein-disulfide reductase [NAD(P)H] activity"/>
    <property type="evidence" value="ECO:0007669"/>
    <property type="project" value="UniProtKB-EC"/>
</dbReference>
<feature type="transmembrane region" description="Helical" evidence="7">
    <location>
        <begin position="208"/>
        <end position="226"/>
    </location>
</feature>
<comment type="subcellular location">
    <subcellularLocation>
        <location evidence="1">Membrane</location>
        <topology evidence="1">Multi-pass membrane protein</topology>
    </subcellularLocation>
</comment>
<keyword evidence="4" id="KW-0201">Cytochrome c-type biogenesis</keyword>
<protein>
    <submittedName>
        <fullName evidence="9">Thiol:disulfide interchange protein DsbD</fullName>
        <ecNumber evidence="9">1.8.1.8</ecNumber>
    </submittedName>
</protein>
<name>A0A380WBX9_AFIFE</name>
<dbReference type="EMBL" id="UIGB01000001">
    <property type="protein sequence ID" value="SUU85635.1"/>
    <property type="molecule type" value="Genomic_DNA"/>
</dbReference>
<organism evidence="9 10">
    <name type="scientific">Afipia felis</name>
    <name type="common">Cat scratch disease bacillus</name>
    <dbReference type="NCBI Taxonomy" id="1035"/>
    <lineage>
        <taxon>Bacteria</taxon>
        <taxon>Pseudomonadati</taxon>
        <taxon>Pseudomonadota</taxon>
        <taxon>Alphaproteobacteria</taxon>
        <taxon>Hyphomicrobiales</taxon>
        <taxon>Nitrobacteraceae</taxon>
        <taxon>Afipia</taxon>
    </lineage>
</organism>
<keyword evidence="5 7" id="KW-1133">Transmembrane helix</keyword>
<dbReference type="OrthoDB" id="9803065at2"/>
<feature type="transmembrane region" description="Helical" evidence="7">
    <location>
        <begin position="163"/>
        <end position="187"/>
    </location>
</feature>
<dbReference type="InterPro" id="IPR003834">
    <property type="entry name" value="Cyt_c_assmbl_TM_dom"/>
</dbReference>
<evidence type="ECO:0000313" key="10">
    <source>
        <dbReference type="Proteomes" id="UP000254343"/>
    </source>
</evidence>
<keyword evidence="3 7" id="KW-0812">Transmembrane</keyword>
<evidence type="ECO:0000256" key="4">
    <source>
        <dbReference type="ARBA" id="ARBA00022748"/>
    </source>
</evidence>
<dbReference type="AlphaFoldDB" id="A0A380WBX9"/>
<feature type="transmembrane region" description="Helical" evidence="7">
    <location>
        <begin position="53"/>
        <end position="77"/>
    </location>
</feature>
<evidence type="ECO:0000256" key="5">
    <source>
        <dbReference type="ARBA" id="ARBA00022989"/>
    </source>
</evidence>
<dbReference type="GO" id="GO:0016020">
    <property type="term" value="C:membrane"/>
    <property type="evidence" value="ECO:0007669"/>
    <property type="project" value="UniProtKB-SubCell"/>
</dbReference>
<feature type="transmembrane region" description="Helical" evidence="7">
    <location>
        <begin position="89"/>
        <end position="108"/>
    </location>
</feature>
<dbReference type="RefSeq" id="WP_002716461.1">
    <property type="nucleotide sequence ID" value="NZ_UFSI01000001.1"/>
</dbReference>
<keyword evidence="6 7" id="KW-0472">Membrane</keyword>
<comment type="similarity">
    <text evidence="2">Belongs to the DsbD family.</text>
</comment>
<dbReference type="InterPro" id="IPR051790">
    <property type="entry name" value="Cytochrome_c-biogenesis_DsbD"/>
</dbReference>
<accession>A0A380WBX9</accession>
<proteinExistence type="inferred from homology"/>
<reference evidence="9 10" key="1">
    <citation type="submission" date="2018-06" db="EMBL/GenBank/DDBJ databases">
        <authorList>
            <consortium name="Pathogen Informatics"/>
            <person name="Doyle S."/>
        </authorList>
    </citation>
    <scope>NUCLEOTIDE SEQUENCE [LARGE SCALE GENOMIC DNA]</scope>
    <source>
        <strain evidence="9 10">NCTC12722</strain>
    </source>
</reference>
<dbReference type="GO" id="GO:0017004">
    <property type="term" value="P:cytochrome complex assembly"/>
    <property type="evidence" value="ECO:0007669"/>
    <property type="project" value="UniProtKB-KW"/>
</dbReference>
<evidence type="ECO:0000259" key="8">
    <source>
        <dbReference type="Pfam" id="PF02683"/>
    </source>
</evidence>
<feature type="domain" description="Cytochrome C biogenesis protein transmembrane" evidence="8">
    <location>
        <begin position="5"/>
        <end position="219"/>
    </location>
</feature>
<dbReference type="Proteomes" id="UP000254343">
    <property type="component" value="Unassembled WGS sequence"/>
</dbReference>
<dbReference type="PANTHER" id="PTHR31272">
    <property type="entry name" value="CYTOCHROME C-TYPE BIOGENESIS PROTEIN HI_1454-RELATED"/>
    <property type="match status" value="1"/>
</dbReference>
<dbReference type="Pfam" id="PF02683">
    <property type="entry name" value="DsbD_TM"/>
    <property type="match status" value="1"/>
</dbReference>
<gene>
    <name evidence="9" type="primary">dsbD_3</name>
    <name evidence="9" type="ORF">NCTC12722_02851</name>
</gene>
<evidence type="ECO:0000256" key="6">
    <source>
        <dbReference type="ARBA" id="ARBA00023136"/>
    </source>
</evidence>
<evidence type="ECO:0000256" key="2">
    <source>
        <dbReference type="ARBA" id="ARBA00006143"/>
    </source>
</evidence>
<dbReference type="EC" id="1.8.1.8" evidence="9"/>
<dbReference type="PANTHER" id="PTHR31272:SF4">
    <property type="entry name" value="CYTOCHROME C-TYPE BIOGENESIS PROTEIN HI_1454-RELATED"/>
    <property type="match status" value="1"/>
</dbReference>
<keyword evidence="9" id="KW-0560">Oxidoreductase</keyword>